<evidence type="ECO:0000313" key="3">
    <source>
        <dbReference type="EMBL" id="KAH0572372.1"/>
    </source>
</evidence>
<keyword evidence="1" id="KW-0175">Coiled coil</keyword>
<keyword evidence="4" id="KW-1185">Reference proteome</keyword>
<evidence type="ECO:0000313" key="4">
    <source>
        <dbReference type="Proteomes" id="UP000018208"/>
    </source>
</evidence>
<dbReference type="Proteomes" id="UP000018208">
    <property type="component" value="Unassembled WGS sequence"/>
</dbReference>
<reference evidence="3" key="2">
    <citation type="submission" date="2020-12" db="EMBL/GenBank/DDBJ databases">
        <title>New Spironucleus salmonicida genome in near-complete chromosomes.</title>
        <authorList>
            <person name="Xu F."/>
            <person name="Kurt Z."/>
            <person name="Jimenez-Gonzalez A."/>
            <person name="Astvaldsson A."/>
            <person name="Andersson J.O."/>
            <person name="Svard S.G."/>
        </authorList>
    </citation>
    <scope>NUCLEOTIDE SEQUENCE</scope>
    <source>
        <strain evidence="3">ATCC 50377</strain>
    </source>
</reference>
<protein>
    <submittedName>
        <fullName evidence="2">Uncharacterized protein</fullName>
    </submittedName>
</protein>
<evidence type="ECO:0000256" key="1">
    <source>
        <dbReference type="SAM" id="Coils"/>
    </source>
</evidence>
<gene>
    <name evidence="2" type="ORF">SS50377_19152</name>
    <name evidence="3" type="ORF">SS50377_26582</name>
</gene>
<accession>V6LAF3</accession>
<reference evidence="2 3" key="1">
    <citation type="journal article" date="2014" name="PLoS Genet.">
        <title>The Genome of Spironucleus salmonicida Highlights a Fish Pathogen Adapted to Fluctuating Environments.</title>
        <authorList>
            <person name="Xu F."/>
            <person name="Jerlstrom-Hultqvist J."/>
            <person name="Einarsson E."/>
            <person name="Astvaldsson A."/>
            <person name="Svard S.G."/>
            <person name="Andersson J.O."/>
        </authorList>
    </citation>
    <scope>NUCLEOTIDE SEQUENCE</scope>
    <source>
        <strain evidence="3">ATCC 50377</strain>
    </source>
</reference>
<proteinExistence type="predicted"/>
<dbReference type="EMBL" id="KI546170">
    <property type="protein sequence ID" value="EST41435.1"/>
    <property type="molecule type" value="Genomic_DNA"/>
</dbReference>
<dbReference type="VEuPathDB" id="GiardiaDB:SS50377_26582"/>
<organism evidence="2">
    <name type="scientific">Spironucleus salmonicida</name>
    <dbReference type="NCBI Taxonomy" id="348837"/>
    <lineage>
        <taxon>Eukaryota</taxon>
        <taxon>Metamonada</taxon>
        <taxon>Diplomonadida</taxon>
        <taxon>Hexamitidae</taxon>
        <taxon>Hexamitinae</taxon>
        <taxon>Spironucleus</taxon>
    </lineage>
</organism>
<feature type="coiled-coil region" evidence="1">
    <location>
        <begin position="840"/>
        <end position="874"/>
    </location>
</feature>
<sequence length="896" mass="104059">MEQLLLKSIVRNNIENYLQDFAITLPYVNESLQLKIFCDDNKVFVNDFVVQEAAEITQIELFFSEFHTSFLLQLNKKDIHSFITDENTGLFAISSSSNIPVQFLCLYKQFFLSFPLKKSSPSKNCVETLEDESWCPASYNRTDADFEHFGANFGRRDLQYPPAKLREVEGLWLLEPETVKNPFEVALIPVEFTTIKYAFQYFSFIFAVFEGSTIIFTRESGLFSMCCEFPFEFKQNKEGKIGFAGFEVEFSASFDVVKLQDRKIVKGDVYPFYDVSIIGQKISCGDIFDNKAYLAYNNEFKIFEISASEIIGLKAPEIAGFTGEEEQVLINDQNTHQPAKVVDLEDMQDGYDINNETDLFRSDFSQPYAESFKSQLIETVELNFVVLFKLCHDIFLGVRGAEIVIFRPSTSTKFTVSDDVLNWQIQNQQLQIFTNNSIISPFFALNFNFFAFNHGINTVNVNQNFCYKNQPLFYYPNADYGTVQQIARIDSILEENDLLFIIISSVLSIFRSGKLIFTQFVENNMKLISFSNYELKLFSTLNHYTETRKISVLFYDFLNSLLLCNDFEQFINLIPFSRFSITSFKHENMIDNVLKLSNSQINELTELAVLPPAEPFQFYDADYEIQFWTLVLERKFKIDLNSQNLKTAPENELLAYNLTALIAISFSFKHWPENNFAREICLKCALFKYMKNEKFDVLMGRFFDAEEVENQYEIVNSGSVIAGNVDVFALRGGCSFNEAVARQQISFLFPLPFSAENARLAVLAHQENASYDRLLLHWFITQNDLKHEISDAFPDFCVSKFVQNLQEYQQVCRPKFELKSVVSDCEKYCFEKERKVVDWDKEEDKQYQRFQRKIAEWEEAKAEFSAKLASWEAEHFEDLLIGEYKVAVNLEEKHLQ</sequence>
<dbReference type="EMBL" id="AUWU02000006">
    <property type="protein sequence ID" value="KAH0572372.1"/>
    <property type="molecule type" value="Genomic_DNA"/>
</dbReference>
<dbReference type="AlphaFoldDB" id="V6LAF3"/>
<evidence type="ECO:0000313" key="2">
    <source>
        <dbReference type="EMBL" id="EST41435.1"/>
    </source>
</evidence>
<name>V6LAF3_9EUKA</name>